<dbReference type="Gene3D" id="3.40.50.150">
    <property type="entry name" value="Vaccinia Virus protein VP39"/>
    <property type="match status" value="1"/>
</dbReference>
<reference evidence="1 2" key="1">
    <citation type="submission" date="2019-01" db="EMBL/GenBank/DDBJ databases">
        <authorList>
            <person name="Chen W.-M."/>
        </authorList>
    </citation>
    <scope>NUCLEOTIDE SEQUENCE [LARGE SCALE GENOMIC DNA]</scope>
    <source>
        <strain evidence="1 2">ICH-3</strain>
    </source>
</reference>
<proteinExistence type="predicted"/>
<keyword evidence="1" id="KW-0489">Methyltransferase</keyword>
<accession>A0A437JWX3</accession>
<gene>
    <name evidence="1" type="ORF">ENE75_06255</name>
</gene>
<protein>
    <submittedName>
        <fullName evidence="1">Methyltransferase domain-containing protein</fullName>
    </submittedName>
</protein>
<keyword evidence="1" id="KW-0808">Transferase</keyword>
<dbReference type="GO" id="GO:0008168">
    <property type="term" value="F:methyltransferase activity"/>
    <property type="evidence" value="ECO:0007669"/>
    <property type="project" value="UniProtKB-KW"/>
</dbReference>
<name>A0A437JWX3_9BURK</name>
<dbReference type="RefSeq" id="WP_128196919.1">
    <property type="nucleotide sequence ID" value="NZ_SACT01000002.1"/>
</dbReference>
<sequence length="222" mass="25511">MAEFDAQFRMQPRDFIAGLDFYTWTRHFHVLHDLLAREHGDVIEVGTGDGVVRRCAGPFMRSYRVMDINPALQPDIVGNLLDPQPALAASADAVVCTEVLEHLPFEALPRALAQLQGFLRPGGRLYLTLPHRKAHVLFVSPRQRLWPLRFPVGLLSLSEAWNRFVRRRIWIDPHHCWEIGDGRVRRRDVERLLAEGGWRVQAFRELPYCDCWILAHGQPPAA</sequence>
<dbReference type="GO" id="GO:0032259">
    <property type="term" value="P:methylation"/>
    <property type="evidence" value="ECO:0007669"/>
    <property type="project" value="UniProtKB-KW"/>
</dbReference>
<dbReference type="SUPFAM" id="SSF53335">
    <property type="entry name" value="S-adenosyl-L-methionine-dependent methyltransferases"/>
    <property type="match status" value="1"/>
</dbReference>
<evidence type="ECO:0000313" key="1">
    <source>
        <dbReference type="EMBL" id="RVT52067.1"/>
    </source>
</evidence>
<dbReference type="Proteomes" id="UP000288178">
    <property type="component" value="Unassembled WGS sequence"/>
</dbReference>
<dbReference type="EMBL" id="SACT01000002">
    <property type="protein sequence ID" value="RVT52067.1"/>
    <property type="molecule type" value="Genomic_DNA"/>
</dbReference>
<dbReference type="InterPro" id="IPR029063">
    <property type="entry name" value="SAM-dependent_MTases_sf"/>
</dbReference>
<dbReference type="Pfam" id="PF13489">
    <property type="entry name" value="Methyltransf_23"/>
    <property type="match status" value="1"/>
</dbReference>
<dbReference type="OrthoDB" id="9810247at2"/>
<dbReference type="AlphaFoldDB" id="A0A437JWX3"/>
<evidence type="ECO:0000313" key="2">
    <source>
        <dbReference type="Proteomes" id="UP000288178"/>
    </source>
</evidence>
<organism evidence="1 2">
    <name type="scientific">Rubrivivax albus</name>
    <dbReference type="NCBI Taxonomy" id="2499835"/>
    <lineage>
        <taxon>Bacteria</taxon>
        <taxon>Pseudomonadati</taxon>
        <taxon>Pseudomonadota</taxon>
        <taxon>Betaproteobacteria</taxon>
        <taxon>Burkholderiales</taxon>
        <taxon>Sphaerotilaceae</taxon>
        <taxon>Rubrivivax</taxon>
    </lineage>
</organism>
<keyword evidence="2" id="KW-1185">Reference proteome</keyword>
<comment type="caution">
    <text evidence="1">The sequence shown here is derived from an EMBL/GenBank/DDBJ whole genome shotgun (WGS) entry which is preliminary data.</text>
</comment>